<keyword evidence="1" id="KW-0472">Membrane</keyword>
<comment type="caution">
    <text evidence="2">The sequence shown here is derived from an EMBL/GenBank/DDBJ whole genome shotgun (WGS) entry which is preliminary data.</text>
</comment>
<keyword evidence="3" id="KW-1185">Reference proteome</keyword>
<dbReference type="GO" id="GO:0061617">
    <property type="term" value="C:MICOS complex"/>
    <property type="evidence" value="ECO:0007669"/>
    <property type="project" value="UniProtKB-UniRule"/>
</dbReference>
<feature type="non-terminal residue" evidence="2">
    <location>
        <position position="1"/>
    </location>
</feature>
<evidence type="ECO:0000313" key="3">
    <source>
        <dbReference type="Proteomes" id="UP000521943"/>
    </source>
</evidence>
<dbReference type="AlphaFoldDB" id="A0A8H6HQ50"/>
<evidence type="ECO:0000256" key="1">
    <source>
        <dbReference type="RuleBase" id="RU363021"/>
    </source>
</evidence>
<dbReference type="Pfam" id="PF09769">
    <property type="entry name" value="ApoO"/>
    <property type="match status" value="1"/>
</dbReference>
<dbReference type="EMBL" id="JACGCI010000060">
    <property type="protein sequence ID" value="KAF6749873.1"/>
    <property type="molecule type" value="Genomic_DNA"/>
</dbReference>
<accession>A0A8H6HQ50</accession>
<dbReference type="Proteomes" id="UP000521943">
    <property type="component" value="Unassembled WGS sequence"/>
</dbReference>
<dbReference type="OrthoDB" id="2399148at2759"/>
<name>A0A8H6HQ50_9AGAR</name>
<dbReference type="GO" id="GO:0042407">
    <property type="term" value="P:cristae formation"/>
    <property type="evidence" value="ECO:0007669"/>
    <property type="project" value="InterPro"/>
</dbReference>
<keyword evidence="1" id="KW-0999">Mitochondrion inner membrane</keyword>
<comment type="subcellular location">
    <subcellularLocation>
        <location evidence="1">Mitochondrion inner membrane</location>
    </subcellularLocation>
</comment>
<organism evidence="2 3">
    <name type="scientific">Ephemerocybe angulata</name>
    <dbReference type="NCBI Taxonomy" id="980116"/>
    <lineage>
        <taxon>Eukaryota</taxon>
        <taxon>Fungi</taxon>
        <taxon>Dikarya</taxon>
        <taxon>Basidiomycota</taxon>
        <taxon>Agaricomycotina</taxon>
        <taxon>Agaricomycetes</taxon>
        <taxon>Agaricomycetidae</taxon>
        <taxon>Agaricales</taxon>
        <taxon>Agaricineae</taxon>
        <taxon>Psathyrellaceae</taxon>
        <taxon>Ephemerocybe</taxon>
    </lineage>
</organism>
<feature type="non-terminal residue" evidence="2">
    <location>
        <position position="187"/>
    </location>
</feature>
<comment type="function">
    <text evidence="1">Component of the MICOS complex, a large protein complex of the mitochondrial inner membrane that plays crucial roles in the maintenance of crista junctions, inner membrane architecture, and formation of contact sites to the outer membrane.</text>
</comment>
<evidence type="ECO:0000313" key="2">
    <source>
        <dbReference type="EMBL" id="KAF6749873.1"/>
    </source>
</evidence>
<comment type="subunit">
    <text evidence="1">Component of the mitochondrial contact site and cristae organizing system (MICOS) complex.</text>
</comment>
<dbReference type="PANTHER" id="PTHR28268">
    <property type="entry name" value="MICOS SUBUNIT MIC26"/>
    <property type="match status" value="1"/>
</dbReference>
<keyword evidence="1" id="KW-0496">Mitochondrion</keyword>
<sequence length="187" mass="20703">SIYPRADPDVLLVETSSPLEEQIGAVRRQVQGVYADGHSYVQGWISKWIGIEHAVENRVKSIISPHESLTPGLLYVGVATLTGSILTRTRALPTRILLPPLFLVFSARHFLPNTTANLGEYLGNLEEVYLPTLAEKHEVAKAHSEMAWERVKEKTVGVRRKVDEGVEGWVEKVQGATGLKIKETLGL</sequence>
<protein>
    <recommendedName>
        <fullName evidence="1">MICOS complex subunit</fullName>
    </recommendedName>
</protein>
<dbReference type="GO" id="GO:0044284">
    <property type="term" value="C:mitochondrial crista junction"/>
    <property type="evidence" value="ECO:0007669"/>
    <property type="project" value="TreeGrafter"/>
</dbReference>
<proteinExistence type="predicted"/>
<reference evidence="2 3" key="1">
    <citation type="submission" date="2020-07" db="EMBL/GenBank/DDBJ databases">
        <title>Comparative genomics of pyrophilous fungi reveals a link between fire events and developmental genes.</title>
        <authorList>
            <consortium name="DOE Joint Genome Institute"/>
            <person name="Steindorff A.S."/>
            <person name="Carver A."/>
            <person name="Calhoun S."/>
            <person name="Stillman K."/>
            <person name="Liu H."/>
            <person name="Lipzen A."/>
            <person name="Pangilinan J."/>
            <person name="Labutti K."/>
            <person name="Bruns T.D."/>
            <person name="Grigoriev I.V."/>
        </authorList>
    </citation>
    <scope>NUCLEOTIDE SEQUENCE [LARGE SCALE GENOMIC DNA]</scope>
    <source>
        <strain evidence="2 3">CBS 144469</strain>
    </source>
</reference>
<dbReference type="PANTHER" id="PTHR28268:SF1">
    <property type="entry name" value="MICOS SUBUNIT MIC26"/>
    <property type="match status" value="1"/>
</dbReference>
<dbReference type="InterPro" id="IPR019166">
    <property type="entry name" value="MIC26/MIC27"/>
</dbReference>
<dbReference type="InterPro" id="IPR033181">
    <property type="entry name" value="Mic26_fungi"/>
</dbReference>
<gene>
    <name evidence="2" type="ORF">DFP72DRAFT_774720</name>
</gene>